<name>A0A084JEX5_9CLOT</name>
<keyword evidence="2" id="KW-1133">Transmembrane helix</keyword>
<evidence type="ECO:0008006" key="5">
    <source>
        <dbReference type="Google" id="ProtNLM"/>
    </source>
</evidence>
<proteinExistence type="predicted"/>
<reference evidence="3 4" key="1">
    <citation type="submission" date="2014-07" db="EMBL/GenBank/DDBJ databases">
        <title>Draft genome of Clostridium sulfidigenes 113A isolated from sediments associated with methane hydrate from Krishna Godavari basin.</title>
        <authorList>
            <person name="Honkalas V.S."/>
            <person name="Dabir A.P."/>
            <person name="Arora P."/>
            <person name="Dhakephalkar P.K."/>
        </authorList>
    </citation>
    <scope>NUCLEOTIDE SEQUENCE [LARGE SCALE GENOMIC DNA]</scope>
    <source>
        <strain evidence="3 4">113A</strain>
    </source>
</reference>
<accession>A0A084JEX5</accession>
<feature type="transmembrane region" description="Helical" evidence="2">
    <location>
        <begin position="7"/>
        <end position="26"/>
    </location>
</feature>
<sequence>MKKKSKVISLAIIFILVIVIGLRYNYINNKYPQAPVEAYNLGDTFEYRGITVKVEKAKFISDNEIKNMNLEESTVFENDERKAIVATVNFKNTSSKEQSIECDFFEAESIDWHNGLNYEMFIAINEEEASPSLTLAPNEEITLDLPYEMFDFQYDKSSWKRIEEVKFRLTLDIYPVKKCVKLEI</sequence>
<dbReference type="STRING" id="318464.IO99_05380"/>
<dbReference type="eggNOG" id="ENOG50338K0">
    <property type="taxonomic scope" value="Bacteria"/>
</dbReference>
<keyword evidence="2" id="KW-0812">Transmembrane</keyword>
<dbReference type="InterPro" id="IPR029050">
    <property type="entry name" value="Immunoprotect_excell_Ig-like"/>
</dbReference>
<dbReference type="InterPro" id="IPR032209">
    <property type="entry name" value="DUF5028"/>
</dbReference>
<dbReference type="AlphaFoldDB" id="A0A084JEX5"/>
<keyword evidence="1" id="KW-0732">Signal</keyword>
<dbReference type="Pfam" id="PF16431">
    <property type="entry name" value="DUF5028"/>
    <property type="match status" value="1"/>
</dbReference>
<dbReference type="Gene3D" id="2.60.40.1240">
    <property type="match status" value="1"/>
</dbReference>
<protein>
    <recommendedName>
        <fullName evidence="5">DUF4352 domain-containing protein</fullName>
    </recommendedName>
</protein>
<dbReference type="EMBL" id="JPMD01000011">
    <property type="protein sequence ID" value="KEZ87509.1"/>
    <property type="molecule type" value="Genomic_DNA"/>
</dbReference>
<dbReference type="Proteomes" id="UP000028542">
    <property type="component" value="Unassembled WGS sequence"/>
</dbReference>
<organism evidence="3 4">
    <name type="scientific">Clostridium sulfidigenes</name>
    <dbReference type="NCBI Taxonomy" id="318464"/>
    <lineage>
        <taxon>Bacteria</taxon>
        <taxon>Bacillati</taxon>
        <taxon>Bacillota</taxon>
        <taxon>Clostridia</taxon>
        <taxon>Eubacteriales</taxon>
        <taxon>Clostridiaceae</taxon>
        <taxon>Clostridium</taxon>
    </lineage>
</organism>
<keyword evidence="4" id="KW-1185">Reference proteome</keyword>
<keyword evidence="2" id="KW-0472">Membrane</keyword>
<gene>
    <name evidence="3" type="ORF">IO99_05380</name>
</gene>
<evidence type="ECO:0000256" key="1">
    <source>
        <dbReference type="ARBA" id="ARBA00022729"/>
    </source>
</evidence>
<comment type="caution">
    <text evidence="3">The sequence shown here is derived from an EMBL/GenBank/DDBJ whole genome shotgun (WGS) entry which is preliminary data.</text>
</comment>
<evidence type="ECO:0000256" key="2">
    <source>
        <dbReference type="SAM" id="Phobius"/>
    </source>
</evidence>
<evidence type="ECO:0000313" key="3">
    <source>
        <dbReference type="EMBL" id="KEZ87509.1"/>
    </source>
</evidence>
<dbReference type="RefSeq" id="WP_035131042.1">
    <property type="nucleotide sequence ID" value="NZ_JPMD01000011.1"/>
</dbReference>
<evidence type="ECO:0000313" key="4">
    <source>
        <dbReference type="Proteomes" id="UP000028542"/>
    </source>
</evidence>